<proteinExistence type="predicted"/>
<protein>
    <submittedName>
        <fullName evidence="1 3">Uncharacterized protein</fullName>
    </submittedName>
</protein>
<dbReference type="WBParaSite" id="SSLN_0000276801-mRNA-1">
    <property type="protein sequence ID" value="SSLN_0000276801-mRNA-1"/>
    <property type="gene ID" value="SSLN_0000276801"/>
</dbReference>
<dbReference type="AlphaFoldDB" id="A0A183SEN3"/>
<organism evidence="3">
    <name type="scientific">Schistocephalus solidus</name>
    <name type="common">Tapeworm</name>
    <dbReference type="NCBI Taxonomy" id="70667"/>
    <lineage>
        <taxon>Eukaryota</taxon>
        <taxon>Metazoa</taxon>
        <taxon>Spiralia</taxon>
        <taxon>Lophotrochozoa</taxon>
        <taxon>Platyhelminthes</taxon>
        <taxon>Cestoda</taxon>
        <taxon>Eucestoda</taxon>
        <taxon>Diphyllobothriidea</taxon>
        <taxon>Diphyllobothriidae</taxon>
        <taxon>Schistocephalus</taxon>
    </lineage>
</organism>
<reference evidence="1 2" key="2">
    <citation type="submission" date="2018-11" db="EMBL/GenBank/DDBJ databases">
        <authorList>
            <consortium name="Pathogen Informatics"/>
        </authorList>
    </citation>
    <scope>NUCLEOTIDE SEQUENCE [LARGE SCALE GENOMIC DNA]</scope>
    <source>
        <strain evidence="1 2">NST_G2</strain>
    </source>
</reference>
<sequence length="85" mass="9109">MLLGPTLAGTQPRNRNDRWCKLGEGLRCCVSPHPLTPLSLPTSPPPPPPPPLSPFSSSLSPLFYSYFSSSTSRSLLTLSSSPTVE</sequence>
<reference evidence="3" key="1">
    <citation type="submission" date="2016-06" db="UniProtKB">
        <authorList>
            <consortium name="WormBaseParasite"/>
        </authorList>
    </citation>
    <scope>IDENTIFICATION</scope>
</reference>
<dbReference type="EMBL" id="UYSU01032312">
    <property type="protein sequence ID" value="VDL89066.1"/>
    <property type="molecule type" value="Genomic_DNA"/>
</dbReference>
<gene>
    <name evidence="1" type="ORF">SSLN_LOCUS2681</name>
</gene>
<evidence type="ECO:0000313" key="1">
    <source>
        <dbReference type="EMBL" id="VDL89066.1"/>
    </source>
</evidence>
<accession>A0A183SEN3</accession>
<evidence type="ECO:0000313" key="3">
    <source>
        <dbReference type="WBParaSite" id="SSLN_0000276801-mRNA-1"/>
    </source>
</evidence>
<evidence type="ECO:0000313" key="2">
    <source>
        <dbReference type="Proteomes" id="UP000275846"/>
    </source>
</evidence>
<name>A0A183SEN3_SCHSO</name>
<dbReference type="Proteomes" id="UP000275846">
    <property type="component" value="Unassembled WGS sequence"/>
</dbReference>
<keyword evidence="2" id="KW-1185">Reference proteome</keyword>